<dbReference type="EMBL" id="BGZI01000029">
    <property type="protein sequence ID" value="GBO89883.1"/>
    <property type="molecule type" value="Genomic_DNA"/>
</dbReference>
<dbReference type="NCBIfam" id="TIGR00254">
    <property type="entry name" value="GGDEF"/>
    <property type="match status" value="1"/>
</dbReference>
<evidence type="ECO:0000313" key="4">
    <source>
        <dbReference type="EMBL" id="GBO89883.1"/>
    </source>
</evidence>
<dbReference type="Pfam" id="PF00990">
    <property type="entry name" value="GGDEF"/>
    <property type="match status" value="1"/>
</dbReference>
<dbReference type="Pfam" id="PF08447">
    <property type="entry name" value="PAS_3"/>
    <property type="match status" value="1"/>
</dbReference>
<feature type="domain" description="PAS" evidence="1">
    <location>
        <begin position="9"/>
        <end position="80"/>
    </location>
</feature>
<dbReference type="InterPro" id="IPR035965">
    <property type="entry name" value="PAS-like_dom_sf"/>
</dbReference>
<comment type="caution">
    <text evidence="4">The sequence shown here is derived from an EMBL/GenBank/DDBJ whole genome shotgun (WGS) entry which is preliminary data.</text>
</comment>
<dbReference type="SMART" id="SM00091">
    <property type="entry name" value="PAS"/>
    <property type="match status" value="3"/>
</dbReference>
<sequence length="561" mass="62418">MHGSMTATNKSLFERLAENMSDLVALHAPDGRYSWVSPSAERILGYSPEELIGTDPYELFHPDDAESIRNQTHQPAVSGDGNILIRYRIRRADGEYIWFETLTQPIANDKGDVVELHTTSRDVTEQQRIEDALAESEALYRVAMESLEEGVVVHDSEGRIIAHNPQAADILGLNEEELNGREPRDSRWEAIHPDGTPFPAEEHPAMVTIRTGKSCCQVLMGVYSPRWNDRRWISINSKPVPADVRNGACRAAVVVSFSDVTENIEREGQLQRWSTVYRFSGEAIILVDCEGVIRDANKAFSRIVCDEKTAWIGRCVDDITLESRSDGLFASTIWPTLESTGSWRGELWLRDANGGALATWAAMTKVKQSIAAEAQYTMILSDFSERKDTEAKLRHDAGHDSLTGLPNRLLLKDRFEVAMSTAERQNDTFACLYLDLNGFKLINDRYGHAVGDTVLQLVADRISGVMRSTDTVARIGGDEFFVIVFGLDTKSDYQSFAARISEAIGNQLKVDGLNLCIGVSIGVALYPDHGESLETLMSISDCAMYRAKQQRLSIVLADYDA</sequence>
<dbReference type="SUPFAM" id="SSF55785">
    <property type="entry name" value="PYP-like sensor domain (PAS domain)"/>
    <property type="match status" value="3"/>
</dbReference>
<dbReference type="InterPro" id="IPR001610">
    <property type="entry name" value="PAC"/>
</dbReference>
<dbReference type="PROSITE" id="PS50113">
    <property type="entry name" value="PAC"/>
    <property type="match status" value="1"/>
</dbReference>
<dbReference type="PANTHER" id="PTHR44757:SF2">
    <property type="entry name" value="BIOFILM ARCHITECTURE MAINTENANCE PROTEIN MBAA"/>
    <property type="match status" value="1"/>
</dbReference>
<proteinExistence type="predicted"/>
<dbReference type="CDD" id="cd00130">
    <property type="entry name" value="PAS"/>
    <property type="match status" value="2"/>
</dbReference>
<dbReference type="InterPro" id="IPR052155">
    <property type="entry name" value="Biofilm_reg_signaling"/>
</dbReference>
<organism evidence="4 5">
    <name type="scientific">Marinobacter salsuginis</name>
    <dbReference type="NCBI Taxonomy" id="418719"/>
    <lineage>
        <taxon>Bacteria</taxon>
        <taxon>Pseudomonadati</taxon>
        <taxon>Pseudomonadota</taxon>
        <taxon>Gammaproteobacteria</taxon>
        <taxon>Pseudomonadales</taxon>
        <taxon>Marinobacteraceae</taxon>
        <taxon>Marinobacter</taxon>
    </lineage>
</organism>
<feature type="domain" description="PAS" evidence="1">
    <location>
        <begin position="136"/>
        <end position="194"/>
    </location>
</feature>
<evidence type="ECO:0000259" key="1">
    <source>
        <dbReference type="PROSITE" id="PS50112"/>
    </source>
</evidence>
<dbReference type="InterPro" id="IPR000160">
    <property type="entry name" value="GGDEF_dom"/>
</dbReference>
<dbReference type="Proteomes" id="UP000387223">
    <property type="component" value="Unassembled WGS sequence"/>
</dbReference>
<evidence type="ECO:0000259" key="2">
    <source>
        <dbReference type="PROSITE" id="PS50113"/>
    </source>
</evidence>
<dbReference type="InterPro" id="IPR013655">
    <property type="entry name" value="PAS_fold_3"/>
</dbReference>
<evidence type="ECO:0000313" key="5">
    <source>
        <dbReference type="Proteomes" id="UP000387223"/>
    </source>
</evidence>
<dbReference type="PROSITE" id="PS50112">
    <property type="entry name" value="PAS"/>
    <property type="match status" value="2"/>
</dbReference>
<dbReference type="PANTHER" id="PTHR44757">
    <property type="entry name" value="DIGUANYLATE CYCLASE DGCP"/>
    <property type="match status" value="1"/>
</dbReference>
<protein>
    <recommendedName>
        <fullName evidence="6">Diguanylate cyclase</fullName>
    </recommendedName>
</protein>
<feature type="domain" description="PAC" evidence="2">
    <location>
        <begin position="83"/>
        <end position="135"/>
    </location>
</feature>
<dbReference type="SUPFAM" id="SSF55073">
    <property type="entry name" value="Nucleotide cyclase"/>
    <property type="match status" value="1"/>
</dbReference>
<dbReference type="AlphaFoldDB" id="A0A5M3Q3U8"/>
<dbReference type="Gene3D" id="3.30.70.270">
    <property type="match status" value="1"/>
</dbReference>
<accession>A0A5M3Q3U8</accession>
<dbReference type="InterPro" id="IPR000700">
    <property type="entry name" value="PAS-assoc_C"/>
</dbReference>
<name>A0A5M3Q3U8_9GAMM</name>
<gene>
    <name evidence="4" type="ORF">MSSD14B_35510</name>
</gene>
<dbReference type="Gene3D" id="3.30.450.20">
    <property type="entry name" value="PAS domain"/>
    <property type="match status" value="3"/>
</dbReference>
<dbReference type="SMART" id="SM00267">
    <property type="entry name" value="GGDEF"/>
    <property type="match status" value="1"/>
</dbReference>
<evidence type="ECO:0008006" key="6">
    <source>
        <dbReference type="Google" id="ProtNLM"/>
    </source>
</evidence>
<dbReference type="InterPro" id="IPR029787">
    <property type="entry name" value="Nucleotide_cyclase"/>
</dbReference>
<feature type="domain" description="GGDEF" evidence="3">
    <location>
        <begin position="427"/>
        <end position="559"/>
    </location>
</feature>
<dbReference type="InterPro" id="IPR043128">
    <property type="entry name" value="Rev_trsase/Diguanyl_cyclase"/>
</dbReference>
<dbReference type="SMART" id="SM00086">
    <property type="entry name" value="PAC"/>
    <property type="match status" value="1"/>
</dbReference>
<dbReference type="PROSITE" id="PS50887">
    <property type="entry name" value="GGDEF"/>
    <property type="match status" value="1"/>
</dbReference>
<reference evidence="4 5" key="1">
    <citation type="journal article" date="2019" name="J. Gen. Appl. Microbiol.">
        <title>Aerobic degradation of cis-dichloroethene by the marine bacterium Marinobacter salsuginis strain 5N-3.</title>
        <authorList>
            <person name="Inoue Y."/>
            <person name="Fukunaga Y."/>
            <person name="Katsumata H."/>
            <person name="Ohji S."/>
            <person name="Hosoyama A."/>
            <person name="Mori K."/>
            <person name="Ando K."/>
        </authorList>
    </citation>
    <scope>NUCLEOTIDE SEQUENCE [LARGE SCALE GENOMIC DNA]</scope>
    <source>
        <strain evidence="4 5">NBRC 109114</strain>
    </source>
</reference>
<dbReference type="NCBIfam" id="TIGR00229">
    <property type="entry name" value="sensory_box"/>
    <property type="match status" value="3"/>
</dbReference>
<evidence type="ECO:0000259" key="3">
    <source>
        <dbReference type="PROSITE" id="PS50887"/>
    </source>
</evidence>
<dbReference type="Pfam" id="PF13188">
    <property type="entry name" value="PAS_8"/>
    <property type="match status" value="2"/>
</dbReference>
<dbReference type="CDD" id="cd01949">
    <property type="entry name" value="GGDEF"/>
    <property type="match status" value="1"/>
</dbReference>
<dbReference type="InterPro" id="IPR000014">
    <property type="entry name" value="PAS"/>
</dbReference>